<evidence type="ECO:0000256" key="7">
    <source>
        <dbReference type="ARBA" id="ARBA00023136"/>
    </source>
</evidence>
<dbReference type="PROSITE" id="PS51371">
    <property type="entry name" value="CBS"/>
    <property type="match status" value="2"/>
</dbReference>
<reference evidence="11" key="1">
    <citation type="journal article" date="2006" name="Nature">
        <title>Deciphering the evolution and metabolism of an anammox bacterium from a community genome.</title>
        <authorList>
            <person name="Strous M."/>
            <person name="Pelletier E."/>
            <person name="Mangenot S."/>
            <person name="Rattei T."/>
            <person name="Lehner A."/>
            <person name="Taylor M.W."/>
            <person name="Horn M."/>
            <person name="Daims H."/>
            <person name="Bartol-Mavel D."/>
            <person name="Wincker P."/>
            <person name="Barbe V."/>
            <person name="Fonknechten N."/>
            <person name="Vallenet D."/>
            <person name="Segurens B."/>
            <person name="Schenowitz-Truong C."/>
            <person name="Medigue C."/>
            <person name="Collingro A."/>
            <person name="Snel B."/>
            <person name="Dutilh B.E."/>
            <person name="OpDenCamp H.J.M."/>
            <person name="vanDerDrift C."/>
            <person name="Cirpus I."/>
            <person name="vanDePas-Schoonen K.T."/>
            <person name="Harhangi H.R."/>
            <person name="vanNiftrik L."/>
            <person name="Schmid M."/>
            <person name="Keltjens J."/>
            <person name="vanDeVossenberg J."/>
            <person name="Kartal B."/>
            <person name="Meier H."/>
            <person name="Frishman D."/>
            <person name="Huynen M.A."/>
            <person name="Mewes H."/>
            <person name="Weissenbach J."/>
            <person name="Jetten M.S.M."/>
            <person name="Wagner M."/>
            <person name="LePaslier D."/>
        </authorList>
    </citation>
    <scope>NUCLEOTIDE SEQUENCE</scope>
</reference>
<evidence type="ECO:0000256" key="2">
    <source>
        <dbReference type="ARBA" id="ARBA00009749"/>
    </source>
</evidence>
<sequence>MLFRNKKLRNSDPDYSAKIKYSTEMLAVSEDSTIETAFEFIRDSKLAGNIFYCYATDSEGKLTGIIPLRKLITSPKKAKISDIMIRNPIKLFMETSLDTALEYFLMYKFLAFPVVDEQGKLIGVTRVNNLIEDTIAIEEDVTRARDDLLNIIGIKLEEFRKPSVFKSTFLRFPYLLFNILSGITCALIANLFSVTLNKFIFIAFFITVILGLAESMGTQAVAVTLSSFGRTIKMKGIVLYEIRIGFKIGALCGGIMYLVSFFWLHEQVFSIVLSLTILFTIVTASFLGCILPILFKKMGINPTHASCPLVLAISDIISLTTYFSLGTYLLKP</sequence>
<dbReference type="GO" id="GO:0015095">
    <property type="term" value="F:magnesium ion transmembrane transporter activity"/>
    <property type="evidence" value="ECO:0007669"/>
    <property type="project" value="InterPro"/>
</dbReference>
<keyword evidence="6 9" id="KW-1133">Transmembrane helix</keyword>
<reference evidence="11" key="2">
    <citation type="submission" date="2006-01" db="EMBL/GenBank/DDBJ databases">
        <authorList>
            <person name="Genoscope"/>
        </authorList>
    </citation>
    <scope>NUCLEOTIDE SEQUENCE</scope>
</reference>
<dbReference type="Proteomes" id="UP000221734">
    <property type="component" value="Chromosome Kuenenia_stuttgartiensis_MBR1"/>
</dbReference>
<feature type="transmembrane region" description="Helical" evidence="9">
    <location>
        <begin position="199"/>
        <end position="223"/>
    </location>
</feature>
<dbReference type="InterPro" id="IPR000644">
    <property type="entry name" value="CBS_dom"/>
</dbReference>
<evidence type="ECO:0000256" key="6">
    <source>
        <dbReference type="ARBA" id="ARBA00022989"/>
    </source>
</evidence>
<evidence type="ECO:0000313" key="14">
    <source>
        <dbReference type="Proteomes" id="UP000221734"/>
    </source>
</evidence>
<feature type="transmembrane region" description="Helical" evidence="9">
    <location>
        <begin position="307"/>
        <end position="330"/>
    </location>
</feature>
<keyword evidence="4 9" id="KW-0812">Transmembrane</keyword>
<keyword evidence="3" id="KW-0813">Transport</keyword>
<dbReference type="SUPFAM" id="SSF161093">
    <property type="entry name" value="MgtE membrane domain-like"/>
    <property type="match status" value="1"/>
</dbReference>
<keyword evidence="14" id="KW-1185">Reference proteome</keyword>
<reference evidence="13" key="3">
    <citation type="submission" date="2017-10" db="EMBL/GenBank/DDBJ databases">
        <authorList>
            <person name="Banno H."/>
            <person name="Chua N.-H."/>
        </authorList>
    </citation>
    <scope>NUCLEOTIDE SEQUENCE [LARGE SCALE GENOMIC DNA]</scope>
    <source>
        <strain evidence="13">Kuenenia_mbr1_ru-nijmegen</strain>
    </source>
</reference>
<accession>Q1Q4J8</accession>
<dbReference type="PANTHER" id="PTHR43773">
    <property type="entry name" value="MAGNESIUM TRANSPORTER MGTE"/>
    <property type="match status" value="1"/>
</dbReference>
<dbReference type="EMBL" id="CT573071">
    <property type="protein sequence ID" value="CAJ74934.1"/>
    <property type="molecule type" value="Genomic_DNA"/>
</dbReference>
<dbReference type="Gene3D" id="1.10.357.20">
    <property type="entry name" value="SLC41 divalent cation transporters, integral membrane domain"/>
    <property type="match status" value="1"/>
</dbReference>
<evidence type="ECO:0000256" key="1">
    <source>
        <dbReference type="ARBA" id="ARBA00004141"/>
    </source>
</evidence>
<evidence type="ECO:0000256" key="4">
    <source>
        <dbReference type="ARBA" id="ARBA00022692"/>
    </source>
</evidence>
<dbReference type="Pfam" id="PF00571">
    <property type="entry name" value="CBS"/>
    <property type="match status" value="2"/>
</dbReference>
<dbReference type="OrthoDB" id="9790355at2"/>
<evidence type="ECO:0000259" key="10">
    <source>
        <dbReference type="PROSITE" id="PS51371"/>
    </source>
</evidence>
<dbReference type="EMBL" id="LT934425">
    <property type="protein sequence ID" value="SOH02933.1"/>
    <property type="molecule type" value="Genomic_DNA"/>
</dbReference>
<reference evidence="14" key="4">
    <citation type="submission" date="2017-10" db="EMBL/GenBank/DDBJ databases">
        <authorList>
            <person name="Frank J."/>
        </authorList>
    </citation>
    <scope>NUCLEOTIDE SEQUENCE [LARGE SCALE GENOMIC DNA]</scope>
</reference>
<evidence type="ECO:0000256" key="3">
    <source>
        <dbReference type="ARBA" id="ARBA00022448"/>
    </source>
</evidence>
<gene>
    <name evidence="11" type="primary">mgtE</name>
    <name evidence="12" type="ORF">KsCSTR_32950</name>
    <name evidence="13" type="ORF">KSMBR1_0419</name>
    <name evidence="11" type="ORF">kuste4172</name>
</gene>
<proteinExistence type="inferred from homology"/>
<feature type="domain" description="CBS" evidence="10">
    <location>
        <begin position="84"/>
        <end position="141"/>
    </location>
</feature>
<feature type="transmembrane region" description="Helical" evidence="9">
    <location>
        <begin position="244"/>
        <end position="265"/>
    </location>
</feature>
<comment type="subcellular location">
    <subcellularLocation>
        <location evidence="1">Membrane</location>
        <topology evidence="1">Multi-pass membrane protein</topology>
    </subcellularLocation>
</comment>
<evidence type="ECO:0000313" key="13">
    <source>
        <dbReference type="EMBL" id="SOH02933.1"/>
    </source>
</evidence>
<keyword evidence="5" id="KW-0460">Magnesium</keyword>
<reference evidence="12 15" key="5">
    <citation type="submission" date="2020-02" db="EMBL/GenBank/DDBJ databases">
        <title>Newly sequenced genome of strain CSTR1 showed variability in Candidatus Kuenenia stuttgartiensis genomes.</title>
        <authorList>
            <person name="Ding C."/>
            <person name="Adrian L."/>
        </authorList>
    </citation>
    <scope>NUCLEOTIDE SEQUENCE [LARGE SCALE GENOMIC DNA]</scope>
    <source>
        <strain evidence="12 15">CSTR1</strain>
    </source>
</reference>
<dbReference type="RefSeq" id="WP_099323837.1">
    <property type="nucleotide sequence ID" value="NZ_CP049055.1"/>
</dbReference>
<feature type="transmembrane region" description="Helical" evidence="9">
    <location>
        <begin position="271"/>
        <end position="295"/>
    </location>
</feature>
<dbReference type="InterPro" id="IPR036739">
    <property type="entry name" value="SLC41_membr_dom_sf"/>
</dbReference>
<dbReference type="SUPFAM" id="SSF54631">
    <property type="entry name" value="CBS-domain pair"/>
    <property type="match status" value="1"/>
</dbReference>
<evidence type="ECO:0000256" key="9">
    <source>
        <dbReference type="SAM" id="Phobius"/>
    </source>
</evidence>
<comment type="similarity">
    <text evidence="2">Belongs to the SLC41A transporter family.</text>
</comment>
<keyword evidence="7 9" id="KW-0472">Membrane</keyword>
<protein>
    <submittedName>
        <fullName evidence="12">Putative Mg2+ transporter MgtE</fullName>
    </submittedName>
    <submittedName>
        <fullName evidence="11">Similar to Mg2+ transporter MgtE</fullName>
    </submittedName>
</protein>
<evidence type="ECO:0000313" key="15">
    <source>
        <dbReference type="Proteomes" id="UP000501926"/>
    </source>
</evidence>
<dbReference type="Pfam" id="PF01769">
    <property type="entry name" value="MgtE"/>
    <property type="match status" value="1"/>
</dbReference>
<evidence type="ECO:0000256" key="5">
    <source>
        <dbReference type="ARBA" id="ARBA00022842"/>
    </source>
</evidence>
<dbReference type="GO" id="GO:0016020">
    <property type="term" value="C:membrane"/>
    <property type="evidence" value="ECO:0007669"/>
    <property type="project" value="UniProtKB-SubCell"/>
</dbReference>
<keyword evidence="8" id="KW-0129">CBS domain</keyword>
<dbReference type="InterPro" id="IPR006667">
    <property type="entry name" value="SLC41_membr_dom"/>
</dbReference>
<dbReference type="Gene3D" id="3.10.580.10">
    <property type="entry name" value="CBS-domain"/>
    <property type="match status" value="1"/>
</dbReference>
<dbReference type="Proteomes" id="UP000501926">
    <property type="component" value="Chromosome"/>
</dbReference>
<evidence type="ECO:0000256" key="8">
    <source>
        <dbReference type="PROSITE-ProRule" id="PRU00703"/>
    </source>
</evidence>
<dbReference type="AlphaFoldDB" id="Q1Q4J8"/>
<feature type="domain" description="CBS" evidence="10">
    <location>
        <begin position="21"/>
        <end position="83"/>
    </location>
</feature>
<dbReference type="CDD" id="cd04606">
    <property type="entry name" value="CBS_pair_Mg_transporter"/>
    <property type="match status" value="1"/>
</dbReference>
<dbReference type="InterPro" id="IPR046342">
    <property type="entry name" value="CBS_dom_sf"/>
</dbReference>
<dbReference type="KEGG" id="kst:KSMBR1_0419"/>
<feature type="transmembrane region" description="Helical" evidence="9">
    <location>
        <begin position="169"/>
        <end position="193"/>
    </location>
</feature>
<evidence type="ECO:0000313" key="11">
    <source>
        <dbReference type="EMBL" id="CAJ74934.1"/>
    </source>
</evidence>
<dbReference type="InterPro" id="IPR006669">
    <property type="entry name" value="MgtE_transporter"/>
</dbReference>
<dbReference type="EMBL" id="CP049055">
    <property type="protein sequence ID" value="QII12674.1"/>
    <property type="molecule type" value="Genomic_DNA"/>
</dbReference>
<dbReference type="PANTHER" id="PTHR43773:SF1">
    <property type="entry name" value="MAGNESIUM TRANSPORTER MGTE"/>
    <property type="match status" value="1"/>
</dbReference>
<name>Q1Q4J8_KUEST</name>
<organism evidence="11">
    <name type="scientific">Kuenenia stuttgartiensis</name>
    <dbReference type="NCBI Taxonomy" id="174633"/>
    <lineage>
        <taxon>Bacteria</taxon>
        <taxon>Pseudomonadati</taxon>
        <taxon>Planctomycetota</taxon>
        <taxon>Candidatus Brocadiia</taxon>
        <taxon>Candidatus Brocadiales</taxon>
        <taxon>Candidatus Brocadiaceae</taxon>
        <taxon>Candidatus Kuenenia</taxon>
    </lineage>
</organism>
<evidence type="ECO:0000313" key="12">
    <source>
        <dbReference type="EMBL" id="QII12674.1"/>
    </source>
</evidence>